<accession>A0A016VY13</accession>
<sequence length="79" mass="9115">MEFCEILYLQYTSRNHRKNEGTCRWPNLAGQRWLTATTPGFGLSKCLLLLLPSVCPAHSQGPLFWFYFAIELDLVCHPL</sequence>
<comment type="caution">
    <text evidence="1">The sequence shown here is derived from an EMBL/GenBank/DDBJ whole genome shotgun (WGS) entry which is preliminary data.</text>
</comment>
<evidence type="ECO:0000313" key="2">
    <source>
        <dbReference type="Proteomes" id="UP000024635"/>
    </source>
</evidence>
<dbReference type="EMBL" id="JARK01001339">
    <property type="protein sequence ID" value="EYC32474.1"/>
    <property type="molecule type" value="Genomic_DNA"/>
</dbReference>
<name>A0A016VY13_9BILA</name>
<dbReference type="Proteomes" id="UP000024635">
    <property type="component" value="Unassembled WGS sequence"/>
</dbReference>
<keyword evidence="2" id="KW-1185">Reference proteome</keyword>
<protein>
    <submittedName>
        <fullName evidence="1">Uncharacterized protein</fullName>
    </submittedName>
</protein>
<evidence type="ECO:0000313" key="1">
    <source>
        <dbReference type="EMBL" id="EYC32474.1"/>
    </source>
</evidence>
<gene>
    <name evidence="1" type="primary">Acey_s0003.g1599</name>
    <name evidence="1" type="ORF">Y032_0003g1599</name>
</gene>
<proteinExistence type="predicted"/>
<organism evidence="1 2">
    <name type="scientific">Ancylostoma ceylanicum</name>
    <dbReference type="NCBI Taxonomy" id="53326"/>
    <lineage>
        <taxon>Eukaryota</taxon>
        <taxon>Metazoa</taxon>
        <taxon>Ecdysozoa</taxon>
        <taxon>Nematoda</taxon>
        <taxon>Chromadorea</taxon>
        <taxon>Rhabditida</taxon>
        <taxon>Rhabditina</taxon>
        <taxon>Rhabditomorpha</taxon>
        <taxon>Strongyloidea</taxon>
        <taxon>Ancylostomatidae</taxon>
        <taxon>Ancylostomatinae</taxon>
        <taxon>Ancylostoma</taxon>
    </lineage>
</organism>
<reference evidence="2" key="1">
    <citation type="journal article" date="2015" name="Nat. Genet.">
        <title>The genome and transcriptome of the zoonotic hookworm Ancylostoma ceylanicum identify infection-specific gene families.</title>
        <authorList>
            <person name="Schwarz E.M."/>
            <person name="Hu Y."/>
            <person name="Antoshechkin I."/>
            <person name="Miller M.M."/>
            <person name="Sternberg P.W."/>
            <person name="Aroian R.V."/>
        </authorList>
    </citation>
    <scope>NUCLEOTIDE SEQUENCE</scope>
    <source>
        <strain evidence="2">HY135</strain>
    </source>
</reference>
<dbReference type="AlphaFoldDB" id="A0A016VY13"/>